<dbReference type="GO" id="GO:0003677">
    <property type="term" value="F:DNA binding"/>
    <property type="evidence" value="ECO:0007669"/>
    <property type="project" value="UniProtKB-KW"/>
</dbReference>
<name>C1ASJ8_RHOOB</name>
<dbReference type="STRING" id="632772.ROP_02000"/>
<dbReference type="Proteomes" id="UP000002212">
    <property type="component" value="Chromosome"/>
</dbReference>
<proteinExistence type="predicted"/>
<dbReference type="EMBL" id="AP011115">
    <property type="protein sequence ID" value="BAH48447.1"/>
    <property type="molecule type" value="Genomic_DNA"/>
</dbReference>
<dbReference type="PATRIC" id="fig|632772.20.peg.233"/>
<accession>C1ASJ8</accession>
<feature type="region of interest" description="Disordered" evidence="2">
    <location>
        <begin position="290"/>
        <end position="339"/>
    </location>
</feature>
<dbReference type="Pfam" id="PF07282">
    <property type="entry name" value="Cas12f1-like_TNB"/>
    <property type="match status" value="1"/>
</dbReference>
<evidence type="ECO:0000313" key="5">
    <source>
        <dbReference type="Proteomes" id="UP000002212"/>
    </source>
</evidence>
<evidence type="ECO:0000256" key="2">
    <source>
        <dbReference type="SAM" id="MobiDB-lite"/>
    </source>
</evidence>
<dbReference type="AlphaFoldDB" id="C1ASJ8"/>
<keyword evidence="1" id="KW-0238">DNA-binding</keyword>
<feature type="domain" description="Cas12f1-like TNB" evidence="3">
    <location>
        <begin position="221"/>
        <end position="278"/>
    </location>
</feature>
<organism evidence="4 5">
    <name type="scientific">Rhodococcus opacus (strain B4)</name>
    <dbReference type="NCBI Taxonomy" id="632772"/>
    <lineage>
        <taxon>Bacteria</taxon>
        <taxon>Bacillati</taxon>
        <taxon>Actinomycetota</taxon>
        <taxon>Actinomycetes</taxon>
        <taxon>Mycobacteriales</taxon>
        <taxon>Nocardiaceae</taxon>
        <taxon>Rhodococcus</taxon>
    </lineage>
</organism>
<dbReference type="HOGENOM" id="CLU_760487_0_0_11"/>
<dbReference type="InterPro" id="IPR010095">
    <property type="entry name" value="Cas12f1-like_TNB"/>
</dbReference>
<dbReference type="KEGG" id="rop:ROP_02000"/>
<gene>
    <name evidence="4" type="ordered locus">ROP_02000</name>
</gene>
<reference evidence="4 5" key="1">
    <citation type="submission" date="2009-03" db="EMBL/GenBank/DDBJ databases">
        <title>Comparison of the complete genome sequences of Rhodococcus erythropolis PR4 and Rhodococcus opacus B4.</title>
        <authorList>
            <person name="Takarada H."/>
            <person name="Sekine M."/>
            <person name="Hosoyama A."/>
            <person name="Yamada R."/>
            <person name="Fujisawa T."/>
            <person name="Omata S."/>
            <person name="Shimizu A."/>
            <person name="Tsukatani N."/>
            <person name="Tanikawa S."/>
            <person name="Fujita N."/>
            <person name="Harayama S."/>
        </authorList>
    </citation>
    <scope>NUCLEOTIDE SEQUENCE [LARGE SCALE GENOMIC DNA]</scope>
    <source>
        <strain evidence="4 5">B4</strain>
    </source>
</reference>
<sequence length="364" mass="39002">MKLPTTPVPTGRAQWRRVRLTATLPAHLHDRPISDWHLPTLVLDHRGLLLRCAATETVPAAELTSGTTAVGVDWSPATLGAAAITTETPDGLSSDFQGWTYDDDRGLGTKLARLQAEGHMLHRKAARLTQLATNAEPEVRTQLEAKIALLDAHRTAVGAKRGKINRELGFHFARQVTDYATAASATVIAVEDLTTLESRGHGRVNNNRAAQSARRKAVIALAHTAAGVGITVVSVPARGSSARCPGCDAPLARPGGYHTAWCQGCRVGGNRDHIAGVNRAKRALLGKTKVTRRRGQMPAIRVAEHAPVRKSRDKTGPTPRPPRHRRVRRSLPTVTPRAGVTPKQICSCTSSVGVGHGPTRTTSE</sequence>
<evidence type="ECO:0000259" key="3">
    <source>
        <dbReference type="Pfam" id="PF07282"/>
    </source>
</evidence>
<protein>
    <recommendedName>
        <fullName evidence="3">Cas12f1-like TNB domain-containing protein</fullName>
    </recommendedName>
</protein>
<evidence type="ECO:0000313" key="4">
    <source>
        <dbReference type="EMBL" id="BAH48447.1"/>
    </source>
</evidence>
<evidence type="ECO:0000256" key="1">
    <source>
        <dbReference type="ARBA" id="ARBA00023125"/>
    </source>
</evidence>